<sequence length="101" mass="11156">MAKAAPFSFGECVFDPAVCTVISTTVSHSTRLTPHASYAGFVPGTPGPQREYVNCLLPTAFTVRSVQCLNHWSQRVKVIVMMNTAIIITIQLHWTAVYENE</sequence>
<dbReference type="AlphaFoldDB" id="S3BRM3"/>
<proteinExistence type="predicted"/>
<dbReference type="Proteomes" id="UP000016923">
    <property type="component" value="Unassembled WGS sequence"/>
</dbReference>
<name>S3BRM3_OPHP1</name>
<evidence type="ECO:0000313" key="1">
    <source>
        <dbReference type="EMBL" id="EPE03934.1"/>
    </source>
</evidence>
<dbReference type="VEuPathDB" id="FungiDB:F503_01824"/>
<gene>
    <name evidence="1" type="ORF">F503_01824</name>
</gene>
<keyword evidence="2" id="KW-1185">Reference proteome</keyword>
<organism evidence="1 2">
    <name type="scientific">Ophiostoma piceae (strain UAMH 11346)</name>
    <name type="common">Sap stain fungus</name>
    <dbReference type="NCBI Taxonomy" id="1262450"/>
    <lineage>
        <taxon>Eukaryota</taxon>
        <taxon>Fungi</taxon>
        <taxon>Dikarya</taxon>
        <taxon>Ascomycota</taxon>
        <taxon>Pezizomycotina</taxon>
        <taxon>Sordariomycetes</taxon>
        <taxon>Sordariomycetidae</taxon>
        <taxon>Ophiostomatales</taxon>
        <taxon>Ophiostomataceae</taxon>
        <taxon>Ophiostoma</taxon>
    </lineage>
</organism>
<reference evidence="1 2" key="1">
    <citation type="journal article" date="2013" name="BMC Genomics">
        <title>The genome and transcriptome of the pine saprophyte Ophiostoma piceae, and a comparison with the bark beetle-associated pine pathogen Grosmannia clavigera.</title>
        <authorList>
            <person name="Haridas S."/>
            <person name="Wang Y."/>
            <person name="Lim L."/>
            <person name="Massoumi Alamouti S."/>
            <person name="Jackman S."/>
            <person name="Docking R."/>
            <person name="Robertson G."/>
            <person name="Birol I."/>
            <person name="Bohlmann J."/>
            <person name="Breuil C."/>
        </authorList>
    </citation>
    <scope>NUCLEOTIDE SEQUENCE [LARGE SCALE GENOMIC DNA]</scope>
    <source>
        <strain evidence="1 2">UAMH 11346</strain>
    </source>
</reference>
<dbReference type="EMBL" id="KE148164">
    <property type="protein sequence ID" value="EPE03934.1"/>
    <property type="molecule type" value="Genomic_DNA"/>
</dbReference>
<accession>S3BRM3</accession>
<dbReference type="HOGENOM" id="CLU_2292489_0_0_1"/>
<protein>
    <submittedName>
        <fullName evidence="1">Uncharacterized protein</fullName>
    </submittedName>
</protein>
<evidence type="ECO:0000313" key="2">
    <source>
        <dbReference type="Proteomes" id="UP000016923"/>
    </source>
</evidence>